<feature type="domain" description="CN hydrolase" evidence="2">
    <location>
        <begin position="68"/>
        <end position="361"/>
    </location>
</feature>
<dbReference type="RefSeq" id="XP_025371280.1">
    <property type="nucleotide sequence ID" value="XM_025513447.1"/>
</dbReference>
<protein>
    <submittedName>
        <fullName evidence="3">Carbon-nitrogen hydrolase</fullName>
    </submittedName>
</protein>
<dbReference type="GO" id="GO:0006541">
    <property type="term" value="P:glutamine metabolic process"/>
    <property type="evidence" value="ECO:0007669"/>
    <property type="project" value="TreeGrafter"/>
</dbReference>
<dbReference type="PROSITE" id="PS01227">
    <property type="entry name" value="UPF0012"/>
    <property type="match status" value="1"/>
</dbReference>
<gene>
    <name evidence="3" type="ORF">IE81DRAFT_321786</name>
</gene>
<organism evidence="3 4">
    <name type="scientific">Ceraceosorus guamensis</name>
    <dbReference type="NCBI Taxonomy" id="1522189"/>
    <lineage>
        <taxon>Eukaryota</taxon>
        <taxon>Fungi</taxon>
        <taxon>Dikarya</taxon>
        <taxon>Basidiomycota</taxon>
        <taxon>Ustilaginomycotina</taxon>
        <taxon>Exobasidiomycetes</taxon>
        <taxon>Ceraceosorales</taxon>
        <taxon>Ceraceosoraceae</taxon>
        <taxon>Ceraceosorus</taxon>
    </lineage>
</organism>
<dbReference type="STRING" id="1522189.A0A316W2V8"/>
<dbReference type="GO" id="GO:0006528">
    <property type="term" value="P:asparagine metabolic process"/>
    <property type="evidence" value="ECO:0007669"/>
    <property type="project" value="TreeGrafter"/>
</dbReference>
<dbReference type="PANTHER" id="PTHR23088">
    <property type="entry name" value="NITRILASE-RELATED"/>
    <property type="match status" value="1"/>
</dbReference>
<dbReference type="GeneID" id="37035317"/>
<dbReference type="GO" id="GO:0005739">
    <property type="term" value="C:mitochondrion"/>
    <property type="evidence" value="ECO:0007669"/>
    <property type="project" value="TreeGrafter"/>
</dbReference>
<evidence type="ECO:0000256" key="1">
    <source>
        <dbReference type="ARBA" id="ARBA00022801"/>
    </source>
</evidence>
<dbReference type="FunCoup" id="A0A316W2V8">
    <property type="interactions" value="255"/>
</dbReference>
<dbReference type="PROSITE" id="PS50263">
    <property type="entry name" value="CN_HYDROLASE"/>
    <property type="match status" value="1"/>
</dbReference>
<dbReference type="GO" id="GO:0006107">
    <property type="term" value="P:oxaloacetate metabolic process"/>
    <property type="evidence" value="ECO:0007669"/>
    <property type="project" value="TreeGrafter"/>
</dbReference>
<evidence type="ECO:0000313" key="4">
    <source>
        <dbReference type="Proteomes" id="UP000245783"/>
    </source>
</evidence>
<reference evidence="3 4" key="1">
    <citation type="journal article" date="2018" name="Mol. Biol. Evol.">
        <title>Broad Genomic Sampling Reveals a Smut Pathogenic Ancestry of the Fungal Clade Ustilaginomycotina.</title>
        <authorList>
            <person name="Kijpornyongpan T."/>
            <person name="Mondo S.J."/>
            <person name="Barry K."/>
            <person name="Sandor L."/>
            <person name="Lee J."/>
            <person name="Lipzen A."/>
            <person name="Pangilinan J."/>
            <person name="LaButti K."/>
            <person name="Hainaut M."/>
            <person name="Henrissat B."/>
            <person name="Grigoriev I.V."/>
            <person name="Spatafora J.W."/>
            <person name="Aime M.C."/>
        </authorList>
    </citation>
    <scope>NUCLEOTIDE SEQUENCE [LARGE SCALE GENOMIC DNA]</scope>
    <source>
        <strain evidence="3 4">MCA 4658</strain>
    </source>
</reference>
<dbReference type="InterPro" id="IPR045254">
    <property type="entry name" value="Nit1/2_C-N_Hydrolase"/>
</dbReference>
<dbReference type="InterPro" id="IPR003010">
    <property type="entry name" value="C-N_Hydrolase"/>
</dbReference>
<dbReference type="InterPro" id="IPR036526">
    <property type="entry name" value="C-N_Hydrolase_sf"/>
</dbReference>
<dbReference type="OrthoDB" id="10250282at2759"/>
<evidence type="ECO:0000313" key="3">
    <source>
        <dbReference type="EMBL" id="PWN44120.1"/>
    </source>
</evidence>
<dbReference type="Proteomes" id="UP000245783">
    <property type="component" value="Unassembled WGS sequence"/>
</dbReference>
<dbReference type="InterPro" id="IPR001110">
    <property type="entry name" value="UPF0012_CS"/>
</dbReference>
<dbReference type="AlphaFoldDB" id="A0A316W2V8"/>
<sequence>MIIISRPITTQTALRSAALKAQPAPLLARIARQRSVPISYQCQEYSSLRAMSTATFSHAPQARIRKPINAALFQLSVTANKAHNLAQGRSKVLSYVSSNPSVNLIVLPEIWQSLYGTQHFATYAEDFGGLWGKIKGQTSSSSQRAERSKRRWSIDNENGAGAVELGEDCKSESLVMLSRLAKETGCVVVGGSIPEREDDRLYNTASVFDEKGRIISLFRKVHLFDIDVPGMKFQESLTLSPGDQVTMFDCSLGRFGLAICYDMRFPELAQIASRAGACGMIYPGAFNTTTGPRSWELLLRARAADNQLYVLGCSPARPSARDLEVEKYYPAWGHSTVVDPWGTVLATTDETDSVVTAKLEKEIVEACRKGLPVSTQRRFDLYADVSREGPSGKGEAPR</sequence>
<name>A0A316W2V8_9BASI</name>
<accession>A0A316W2V8</accession>
<keyword evidence="1 3" id="KW-0378">Hydrolase</keyword>
<dbReference type="SUPFAM" id="SSF56317">
    <property type="entry name" value="Carbon-nitrogen hydrolase"/>
    <property type="match status" value="1"/>
</dbReference>
<dbReference type="InParanoid" id="A0A316W2V8"/>
<dbReference type="GO" id="GO:0050152">
    <property type="term" value="F:omega-amidase activity"/>
    <property type="evidence" value="ECO:0007669"/>
    <property type="project" value="TreeGrafter"/>
</dbReference>
<dbReference type="CDD" id="cd07572">
    <property type="entry name" value="nit"/>
    <property type="match status" value="1"/>
</dbReference>
<dbReference type="PANTHER" id="PTHR23088:SF30">
    <property type="entry name" value="OMEGA-AMIDASE NIT2"/>
    <property type="match status" value="1"/>
</dbReference>
<dbReference type="Pfam" id="PF00795">
    <property type="entry name" value="CN_hydrolase"/>
    <property type="match status" value="1"/>
</dbReference>
<dbReference type="EMBL" id="KZ819364">
    <property type="protein sequence ID" value="PWN44120.1"/>
    <property type="molecule type" value="Genomic_DNA"/>
</dbReference>
<keyword evidence="4" id="KW-1185">Reference proteome</keyword>
<dbReference type="Gene3D" id="3.60.110.10">
    <property type="entry name" value="Carbon-nitrogen hydrolase"/>
    <property type="match status" value="1"/>
</dbReference>
<evidence type="ECO:0000259" key="2">
    <source>
        <dbReference type="PROSITE" id="PS50263"/>
    </source>
</evidence>
<proteinExistence type="predicted"/>